<dbReference type="PANTHER" id="PTHR34453">
    <property type="entry name" value="DEFENSIN-LIKE (DEFL) FAMILY PROTEIN-RELATED"/>
    <property type="match status" value="1"/>
</dbReference>
<keyword evidence="7" id="KW-0611">Plant defense</keyword>
<evidence type="ECO:0000313" key="9">
    <source>
        <dbReference type="EMBL" id="GAV77874.1"/>
    </source>
</evidence>
<evidence type="ECO:0000256" key="2">
    <source>
        <dbReference type="ARBA" id="ARBA00006722"/>
    </source>
</evidence>
<dbReference type="AlphaFoldDB" id="A0A1Q3CCB2"/>
<accession>A0A1Q3CCB2</accession>
<evidence type="ECO:0000256" key="5">
    <source>
        <dbReference type="ARBA" id="ARBA00022577"/>
    </source>
</evidence>
<evidence type="ECO:0000256" key="7">
    <source>
        <dbReference type="ARBA" id="ARBA00022821"/>
    </source>
</evidence>
<keyword evidence="5" id="KW-0295">Fungicide</keyword>
<comment type="caution">
    <text evidence="9">The sequence shown here is derived from an EMBL/GenBank/DDBJ whole genome shotgun (WGS) entry which is preliminary data.</text>
</comment>
<keyword evidence="3" id="KW-0964">Secreted</keyword>
<dbReference type="PANTHER" id="PTHR34453:SF3">
    <property type="entry name" value="DEFENSIN-LIKE (DEFL) FAMILY PROTEIN-RELATED"/>
    <property type="match status" value="1"/>
</dbReference>
<dbReference type="InParanoid" id="A0A1Q3CCB2"/>
<keyword evidence="4" id="KW-0929">Antimicrobial</keyword>
<dbReference type="OrthoDB" id="1043633at2759"/>
<protein>
    <recommendedName>
        <fullName evidence="11">Knottin scorpion toxin-like domain-containing protein</fullName>
    </recommendedName>
</protein>
<evidence type="ECO:0000256" key="8">
    <source>
        <dbReference type="SAM" id="SignalP"/>
    </source>
</evidence>
<comment type="similarity">
    <text evidence="2">Belongs to the DEFL family.</text>
</comment>
<dbReference type="Proteomes" id="UP000187406">
    <property type="component" value="Unassembled WGS sequence"/>
</dbReference>
<evidence type="ECO:0000256" key="6">
    <source>
        <dbReference type="ARBA" id="ARBA00022729"/>
    </source>
</evidence>
<reference evidence="10" key="1">
    <citation type="submission" date="2016-04" db="EMBL/GenBank/DDBJ databases">
        <title>Cephalotus genome sequencing.</title>
        <authorList>
            <person name="Fukushima K."/>
            <person name="Hasebe M."/>
            <person name="Fang X."/>
        </authorList>
    </citation>
    <scope>NUCLEOTIDE SEQUENCE [LARGE SCALE GENOMIC DNA]</scope>
    <source>
        <strain evidence="10">cv. St1</strain>
    </source>
</reference>
<feature type="chain" id="PRO_5010264687" description="Knottin scorpion toxin-like domain-containing protein" evidence="8">
    <location>
        <begin position="25"/>
        <end position="89"/>
    </location>
</feature>
<keyword evidence="10" id="KW-1185">Reference proteome</keyword>
<sequence>MANMRVFTFVLLLVLMLCIGLSLSILLAQFCSEEVVGQDSICCREHPEFGKCLPGNESEENCNSYCSKQCRGGFCKRFANNHHKCHCYC</sequence>
<comment type="subcellular location">
    <subcellularLocation>
        <location evidence="1">Secreted</location>
    </subcellularLocation>
</comment>
<dbReference type="InterPro" id="IPR022618">
    <property type="entry name" value="Defensin-like_20-28"/>
</dbReference>
<evidence type="ECO:0008006" key="11">
    <source>
        <dbReference type="Google" id="ProtNLM"/>
    </source>
</evidence>
<evidence type="ECO:0000256" key="3">
    <source>
        <dbReference type="ARBA" id="ARBA00022525"/>
    </source>
</evidence>
<organism evidence="9 10">
    <name type="scientific">Cephalotus follicularis</name>
    <name type="common">Albany pitcher plant</name>
    <dbReference type="NCBI Taxonomy" id="3775"/>
    <lineage>
        <taxon>Eukaryota</taxon>
        <taxon>Viridiplantae</taxon>
        <taxon>Streptophyta</taxon>
        <taxon>Embryophyta</taxon>
        <taxon>Tracheophyta</taxon>
        <taxon>Spermatophyta</taxon>
        <taxon>Magnoliopsida</taxon>
        <taxon>eudicotyledons</taxon>
        <taxon>Gunneridae</taxon>
        <taxon>Pentapetalae</taxon>
        <taxon>rosids</taxon>
        <taxon>fabids</taxon>
        <taxon>Oxalidales</taxon>
        <taxon>Cephalotaceae</taxon>
        <taxon>Cephalotus</taxon>
    </lineage>
</organism>
<evidence type="ECO:0000313" key="10">
    <source>
        <dbReference type="Proteomes" id="UP000187406"/>
    </source>
</evidence>
<dbReference type="EMBL" id="BDDD01001704">
    <property type="protein sequence ID" value="GAV77874.1"/>
    <property type="molecule type" value="Genomic_DNA"/>
</dbReference>
<evidence type="ECO:0000256" key="1">
    <source>
        <dbReference type="ARBA" id="ARBA00004613"/>
    </source>
</evidence>
<proteinExistence type="inferred from homology"/>
<dbReference type="Pfam" id="PF10868">
    <property type="entry name" value="Defensin_like"/>
    <property type="match status" value="1"/>
</dbReference>
<gene>
    <name evidence="9" type="ORF">CFOL_v3_21342</name>
</gene>
<feature type="signal peptide" evidence="8">
    <location>
        <begin position="1"/>
        <end position="24"/>
    </location>
</feature>
<name>A0A1Q3CCB2_CEPFO</name>
<dbReference type="GO" id="GO:0005576">
    <property type="term" value="C:extracellular region"/>
    <property type="evidence" value="ECO:0007669"/>
    <property type="project" value="UniProtKB-SubCell"/>
</dbReference>
<evidence type="ECO:0000256" key="4">
    <source>
        <dbReference type="ARBA" id="ARBA00022529"/>
    </source>
</evidence>
<dbReference type="GO" id="GO:0050832">
    <property type="term" value="P:defense response to fungus"/>
    <property type="evidence" value="ECO:0007669"/>
    <property type="project" value="UniProtKB-KW"/>
</dbReference>
<dbReference type="GO" id="GO:0031640">
    <property type="term" value="P:killing of cells of another organism"/>
    <property type="evidence" value="ECO:0007669"/>
    <property type="project" value="UniProtKB-KW"/>
</dbReference>
<keyword evidence="6 8" id="KW-0732">Signal</keyword>